<sequence>MNTSQRLVLLTPLKFGSFTVHPTLPFLALLTEQYEILIWNYQLGRKEKILSLHPYLKSNQNSKTKTKTRTRHGVCSLQFYDQTTNKAFGYVYQIKSNTNSNFHDLDKKQKEQMLVLVLNNEIYLWHFCRSNKIVKLKTNAFLKKSKIACVEILQFLPLIYIGTNNGEVIVFNYLTNRSRSVMAPSAKPIISLKMIFLKRIIKKQATLREKKEIERRKVKVEKDQEQQIQVPKQKQFQSLNNSSVPNTHHRINQFGNNNQNFKPNPNQSQLHPRNRKKTIKLRIKVFSILVSKAGGEVTLLPILESNFPKVKIQHQGSKEVYRLAYSSKSQCLFIIYADKSTALISINERFKITILAEMRPKFDLFDVVPTTKPDNSFLVSDQNGVLYYYTLAINNSFSIVKICNLYPLFSISKKSKALLVNEKNNKIKLFSISMNFIDPDTKFFCTNLGIGSITWKYPFLDQTTTLNRINLTNSNINSNNTDNNNNIIINNNDDDDNNNNNNNNLNQINHKIIKQNYLLWKSKKQIFEIKLENILLYFKKINKIQFHISNIKKFSKEKIQLKNLDNNYALASSSCGDYFSLFWKVLKIVEIYSFQSNKCIFKKKCESFIWNTNNDCCQFALLLNQNDDEEGININVSEEKNKNKKKKKKNQNQKTTKTKKSYQMVVQSITSEKEISSPITFPIPKNQKIEKIFGGKFLGIQFDTNIQSNQNEDQKLNNFQLYNWDSLKPISSFLGAPLEIIYNSTGEFVWLKYFKDYSVLLQIAHNFQIIKSFHFIINSVFWYNLTLFVITPSSIISLFPHDTDFQQITIATFDVFTSPSSSNSHSWKTHYSQSSSVYSSTDLSPSPSSSSLSSTLSSTTNSLSKSLSTISSPFSIRNHFLNNFYNLFTLNIQRPIGQLKIIGIITDKLLIIDQQMQLHVLRLYSPILKFMMLIQANNPRQAVKWISFINAKYYHNIAKILADRGFIKHALSIPDISPSFQIKICYQYKQFNIGYTILKSITVSDYNLKLSKRIIKFANKLIKFSVNLNKNFFHPNNNLENQENILNDEDTNKDLTEVKDAFKNDNDKINHQLKKNLIIIEHALWKAVKIEPNYALNLGIFYYQSNQKNKLLQFIQWCEAMGNEQYITINVIVNKDKNLKNMIPHNLFLNSKYDKFSKIYGINEFEFINN</sequence>
<gene>
    <name evidence="2" type="ORF">M0812_04125</name>
</gene>
<reference evidence="2" key="1">
    <citation type="submission" date="2022-08" db="EMBL/GenBank/DDBJ databases">
        <title>Novel sulphate-reducing endosymbionts in the free-living metamonad Anaeramoeba.</title>
        <authorList>
            <person name="Jerlstrom-Hultqvist J."/>
            <person name="Cepicka I."/>
            <person name="Gallot-Lavallee L."/>
            <person name="Salas-Leiva D."/>
            <person name="Curtis B.A."/>
            <person name="Zahonova K."/>
            <person name="Pipaliya S."/>
            <person name="Dacks J."/>
            <person name="Roger A.J."/>
        </authorList>
    </citation>
    <scope>NUCLEOTIDE SEQUENCE</scope>
    <source>
        <strain evidence="2">Busselton2</strain>
    </source>
</reference>
<dbReference type="InterPro" id="IPR036322">
    <property type="entry name" value="WD40_repeat_dom_sf"/>
</dbReference>
<name>A0AAV8AFF6_9EUKA</name>
<evidence type="ECO:0000313" key="3">
    <source>
        <dbReference type="Proteomes" id="UP001146793"/>
    </source>
</evidence>
<comment type="caution">
    <text evidence="2">The sequence shown here is derived from an EMBL/GenBank/DDBJ whole genome shotgun (WGS) entry which is preliminary data.</text>
</comment>
<proteinExistence type="predicted"/>
<dbReference type="PANTHER" id="PTHR45521:SF2">
    <property type="entry name" value="TRANSDUCIN_WD40 REPEAT-LIKE SUPERFAMILY PROTEIN"/>
    <property type="match status" value="1"/>
</dbReference>
<dbReference type="EMBL" id="JANTQA010000008">
    <property type="protein sequence ID" value="KAJ3452359.1"/>
    <property type="molecule type" value="Genomic_DNA"/>
</dbReference>
<feature type="region of interest" description="Disordered" evidence="1">
    <location>
        <begin position="236"/>
        <end position="274"/>
    </location>
</feature>
<dbReference type="SUPFAM" id="SSF50978">
    <property type="entry name" value="WD40 repeat-like"/>
    <property type="match status" value="1"/>
</dbReference>
<dbReference type="PANTHER" id="PTHR45521">
    <property type="entry name" value="TSET COMPLEX MEMBER TSTF"/>
    <property type="match status" value="1"/>
</dbReference>
<dbReference type="AlphaFoldDB" id="A0AAV8AFF6"/>
<organism evidence="2 3">
    <name type="scientific">Anaeramoeba flamelloides</name>
    <dbReference type="NCBI Taxonomy" id="1746091"/>
    <lineage>
        <taxon>Eukaryota</taxon>
        <taxon>Metamonada</taxon>
        <taxon>Anaeramoebidae</taxon>
        <taxon>Anaeramoeba</taxon>
    </lineage>
</organism>
<feature type="compositionally biased region" description="Low complexity" evidence="1">
    <location>
        <begin position="252"/>
        <end position="269"/>
    </location>
</feature>
<protein>
    <submittedName>
        <fullName evidence="2">Tset complex member tstf</fullName>
    </submittedName>
</protein>
<evidence type="ECO:0000256" key="1">
    <source>
        <dbReference type="SAM" id="MobiDB-lite"/>
    </source>
</evidence>
<feature type="compositionally biased region" description="Basic residues" evidence="1">
    <location>
        <begin position="642"/>
        <end position="659"/>
    </location>
</feature>
<dbReference type="InterPro" id="IPR053290">
    <property type="entry name" value="TSET_complex_member"/>
</dbReference>
<dbReference type="Proteomes" id="UP001146793">
    <property type="component" value="Unassembled WGS sequence"/>
</dbReference>
<feature type="region of interest" description="Disordered" evidence="1">
    <location>
        <begin position="638"/>
        <end position="659"/>
    </location>
</feature>
<accession>A0AAV8AFF6</accession>
<evidence type="ECO:0000313" key="2">
    <source>
        <dbReference type="EMBL" id="KAJ3452359.1"/>
    </source>
</evidence>